<keyword evidence="2 3" id="KW-0479">Metal-binding</keyword>
<gene>
    <name evidence="4" type="ORF">KP79_PYT16254</name>
</gene>
<evidence type="ECO:0000313" key="4">
    <source>
        <dbReference type="EMBL" id="OWF56652.1"/>
    </source>
</evidence>
<dbReference type="OrthoDB" id="6433301at2759"/>
<dbReference type="STRING" id="6573.A0A210R6L7"/>
<dbReference type="CDD" id="cd20659">
    <property type="entry name" value="CYP4B_4F-like"/>
    <property type="match status" value="1"/>
</dbReference>
<dbReference type="Gene3D" id="1.10.630.10">
    <property type="entry name" value="Cytochrome P450"/>
    <property type="match status" value="1"/>
</dbReference>
<evidence type="ECO:0000256" key="1">
    <source>
        <dbReference type="ARBA" id="ARBA00010617"/>
    </source>
</evidence>
<dbReference type="Pfam" id="PF00067">
    <property type="entry name" value="p450"/>
    <property type="match status" value="1"/>
</dbReference>
<dbReference type="AlphaFoldDB" id="A0A210R6L7"/>
<dbReference type="InterPro" id="IPR001128">
    <property type="entry name" value="Cyt_P450"/>
</dbReference>
<dbReference type="SUPFAM" id="SSF48264">
    <property type="entry name" value="Cytochrome P450"/>
    <property type="match status" value="1"/>
</dbReference>
<dbReference type="InterPro" id="IPR017972">
    <property type="entry name" value="Cyt_P450_CS"/>
</dbReference>
<organism evidence="4 5">
    <name type="scientific">Mizuhopecten yessoensis</name>
    <name type="common">Japanese scallop</name>
    <name type="synonym">Patinopecten yessoensis</name>
    <dbReference type="NCBI Taxonomy" id="6573"/>
    <lineage>
        <taxon>Eukaryota</taxon>
        <taxon>Metazoa</taxon>
        <taxon>Spiralia</taxon>
        <taxon>Lophotrochozoa</taxon>
        <taxon>Mollusca</taxon>
        <taxon>Bivalvia</taxon>
        <taxon>Autobranchia</taxon>
        <taxon>Pteriomorphia</taxon>
        <taxon>Pectinida</taxon>
        <taxon>Pectinoidea</taxon>
        <taxon>Pectinidae</taxon>
        <taxon>Mizuhopecten</taxon>
    </lineage>
</organism>
<dbReference type="GO" id="GO:0005506">
    <property type="term" value="F:iron ion binding"/>
    <property type="evidence" value="ECO:0007669"/>
    <property type="project" value="InterPro"/>
</dbReference>
<dbReference type="PANTHER" id="PTHR24291:SF201">
    <property type="entry name" value="CYTOCHROME P450, FAMILY 4, SUBFAMILY B, POLYPEPTIDE 7"/>
    <property type="match status" value="1"/>
</dbReference>
<dbReference type="PANTHER" id="PTHR24291">
    <property type="entry name" value="CYTOCHROME P450 FAMILY 4"/>
    <property type="match status" value="1"/>
</dbReference>
<accession>A0A210R6L7</accession>
<reference evidence="4 5" key="1">
    <citation type="journal article" date="2017" name="Nat. Ecol. Evol.">
        <title>Scallop genome provides insights into evolution of bilaterian karyotype and development.</title>
        <authorList>
            <person name="Wang S."/>
            <person name="Zhang J."/>
            <person name="Jiao W."/>
            <person name="Li J."/>
            <person name="Xun X."/>
            <person name="Sun Y."/>
            <person name="Guo X."/>
            <person name="Huan P."/>
            <person name="Dong B."/>
            <person name="Zhang L."/>
            <person name="Hu X."/>
            <person name="Sun X."/>
            <person name="Wang J."/>
            <person name="Zhao C."/>
            <person name="Wang Y."/>
            <person name="Wang D."/>
            <person name="Huang X."/>
            <person name="Wang R."/>
            <person name="Lv J."/>
            <person name="Li Y."/>
            <person name="Zhang Z."/>
            <person name="Liu B."/>
            <person name="Lu W."/>
            <person name="Hui Y."/>
            <person name="Liang J."/>
            <person name="Zhou Z."/>
            <person name="Hou R."/>
            <person name="Li X."/>
            <person name="Liu Y."/>
            <person name="Li H."/>
            <person name="Ning X."/>
            <person name="Lin Y."/>
            <person name="Zhao L."/>
            <person name="Xing Q."/>
            <person name="Dou J."/>
            <person name="Li Y."/>
            <person name="Mao J."/>
            <person name="Guo H."/>
            <person name="Dou H."/>
            <person name="Li T."/>
            <person name="Mu C."/>
            <person name="Jiang W."/>
            <person name="Fu Q."/>
            <person name="Fu X."/>
            <person name="Miao Y."/>
            <person name="Liu J."/>
            <person name="Yu Q."/>
            <person name="Li R."/>
            <person name="Liao H."/>
            <person name="Li X."/>
            <person name="Kong Y."/>
            <person name="Jiang Z."/>
            <person name="Chourrout D."/>
            <person name="Li R."/>
            <person name="Bao Z."/>
        </authorList>
    </citation>
    <scope>NUCLEOTIDE SEQUENCE [LARGE SCALE GENOMIC DNA]</scope>
    <source>
        <strain evidence="4 5">PY_sf001</strain>
    </source>
</reference>
<comment type="caution">
    <text evidence="4">The sequence shown here is derived from an EMBL/GenBank/DDBJ whole genome shotgun (WGS) entry which is preliminary data.</text>
</comment>
<dbReference type="PRINTS" id="PR00385">
    <property type="entry name" value="P450"/>
</dbReference>
<keyword evidence="3" id="KW-0560">Oxidoreductase</keyword>
<dbReference type="Proteomes" id="UP000242188">
    <property type="component" value="Unassembled WGS sequence"/>
</dbReference>
<dbReference type="EMBL" id="NEDP02000123">
    <property type="protein sequence ID" value="OWF56652.1"/>
    <property type="molecule type" value="Genomic_DNA"/>
</dbReference>
<keyword evidence="3" id="KW-0503">Monooxygenase</keyword>
<dbReference type="GO" id="GO:0004497">
    <property type="term" value="F:monooxygenase activity"/>
    <property type="evidence" value="ECO:0007669"/>
    <property type="project" value="UniProtKB-KW"/>
</dbReference>
<dbReference type="PROSITE" id="PS00086">
    <property type="entry name" value="CYTOCHROME_P450"/>
    <property type="match status" value="1"/>
</dbReference>
<evidence type="ECO:0000313" key="5">
    <source>
        <dbReference type="Proteomes" id="UP000242188"/>
    </source>
</evidence>
<name>A0A210R6L7_MIZYE</name>
<dbReference type="InterPro" id="IPR050196">
    <property type="entry name" value="Cytochrome_P450_Monoox"/>
</dbReference>
<feature type="binding site" description="axial binding residue" evidence="2">
    <location>
        <position position="448"/>
    </location>
    <ligand>
        <name>heme</name>
        <dbReference type="ChEBI" id="CHEBI:30413"/>
    </ligand>
    <ligandPart>
        <name>Fe</name>
        <dbReference type="ChEBI" id="CHEBI:18248"/>
    </ligandPart>
</feature>
<dbReference type="GO" id="GO:0016705">
    <property type="term" value="F:oxidoreductase activity, acting on paired donors, with incorporation or reduction of molecular oxygen"/>
    <property type="evidence" value="ECO:0007669"/>
    <property type="project" value="InterPro"/>
</dbReference>
<evidence type="ECO:0000256" key="3">
    <source>
        <dbReference type="RuleBase" id="RU000461"/>
    </source>
</evidence>
<comment type="similarity">
    <text evidence="1 3">Belongs to the cytochrome P450 family.</text>
</comment>
<evidence type="ECO:0000256" key="2">
    <source>
        <dbReference type="PIRSR" id="PIRSR602401-1"/>
    </source>
</evidence>
<keyword evidence="5" id="KW-1185">Reference proteome</keyword>
<dbReference type="InterPro" id="IPR002401">
    <property type="entry name" value="Cyt_P450_E_grp-I"/>
</dbReference>
<dbReference type="GO" id="GO:0020037">
    <property type="term" value="F:heme binding"/>
    <property type="evidence" value="ECO:0007669"/>
    <property type="project" value="InterPro"/>
</dbReference>
<keyword evidence="2 3" id="KW-0408">Iron</keyword>
<dbReference type="PRINTS" id="PR00463">
    <property type="entry name" value="EP450I"/>
</dbReference>
<comment type="cofactor">
    <cofactor evidence="2">
        <name>heme</name>
        <dbReference type="ChEBI" id="CHEBI:30413"/>
    </cofactor>
</comment>
<proteinExistence type="inferred from homology"/>
<sequence>MELVFLVLSALLSCIMIWKGIAIIQTYRMYINLYNSEKVMSIGRFHPIWGHLHLIPEFSDYVRLVKTGIQETGKKISGVWLMFFFPILTTCHPDTAKVLLRSSEPKPKRFGEAYYTITPWLGDGLVLSNGRKWERNRRLLTPAFHFDVLKPYVDLYNDVFDTFLNIMEKATAGGQSVEVQEPYILAALDTMLRSAFSYDSRIQEQSNKQHPYVEGVRRLTYLTTYRTLRPWLYPDFLFKLSAAGKEYFSHTKYIHEFDEKVIRDRRTSLESKPLASDKHRLDFLDILLTARDEQGVGLTDREVRDEVDTFLFEGHDTTASSLSWAIYSLSKNLKEQQKVYEEVTKVLGDRTQVEWSDIKELSRLALFLKESMRMYSPVPSVGRITTEEIDLDGLKVPANMQIYVLIHALNNREDIWGDPETFRPDRFIDEPEKDPYSYVPFSAGSRNCIGQHFALDEQKVALAKLVQRFKVLPDPNHEPELVFELVMRSNNGIRIKLEKR</sequence>
<dbReference type="InterPro" id="IPR036396">
    <property type="entry name" value="Cyt_P450_sf"/>
</dbReference>
<protein>
    <submittedName>
        <fullName evidence="4">Leukotriene-B(4) omega-hydroxylase 1</fullName>
    </submittedName>
</protein>
<keyword evidence="2 3" id="KW-0349">Heme</keyword>